<evidence type="ECO:0000256" key="1">
    <source>
        <dbReference type="SAM" id="MobiDB-lite"/>
    </source>
</evidence>
<keyword evidence="3" id="KW-1185">Reference proteome</keyword>
<evidence type="ECO:0000313" key="3">
    <source>
        <dbReference type="Proteomes" id="UP000187203"/>
    </source>
</evidence>
<dbReference type="EMBL" id="AWUE01017069">
    <property type="protein sequence ID" value="OMO88456.1"/>
    <property type="molecule type" value="Genomic_DNA"/>
</dbReference>
<proteinExistence type="predicted"/>
<name>A0A1R3J0Z3_9ROSI</name>
<comment type="caution">
    <text evidence="2">The sequence shown here is derived from an EMBL/GenBank/DDBJ whole genome shotgun (WGS) entry which is preliminary data.</text>
</comment>
<protein>
    <submittedName>
        <fullName evidence="2">Uncharacterized protein</fullName>
    </submittedName>
</protein>
<accession>A0A1R3J0Z3</accession>
<feature type="region of interest" description="Disordered" evidence="1">
    <location>
        <begin position="98"/>
        <end position="130"/>
    </location>
</feature>
<organism evidence="2 3">
    <name type="scientific">Corchorus olitorius</name>
    <dbReference type="NCBI Taxonomy" id="93759"/>
    <lineage>
        <taxon>Eukaryota</taxon>
        <taxon>Viridiplantae</taxon>
        <taxon>Streptophyta</taxon>
        <taxon>Embryophyta</taxon>
        <taxon>Tracheophyta</taxon>
        <taxon>Spermatophyta</taxon>
        <taxon>Magnoliopsida</taxon>
        <taxon>eudicotyledons</taxon>
        <taxon>Gunneridae</taxon>
        <taxon>Pentapetalae</taxon>
        <taxon>rosids</taxon>
        <taxon>malvids</taxon>
        <taxon>Malvales</taxon>
        <taxon>Malvaceae</taxon>
        <taxon>Grewioideae</taxon>
        <taxon>Apeibeae</taxon>
        <taxon>Corchorus</taxon>
    </lineage>
</organism>
<dbReference type="AlphaFoldDB" id="A0A1R3J0Z3"/>
<sequence>MRLLHKFVGNILDCRDRSLSTFSQKDLWIMQLALAGAKFNTSMYLISRFKQIARSEKFHPAYVNVLTDFFKSKQILNERYEQTSRRVEMVPIDSTSLKRMHYEQENTDWRKKDSGEGTNASAARESDETL</sequence>
<reference evidence="3" key="1">
    <citation type="submission" date="2013-09" db="EMBL/GenBank/DDBJ databases">
        <title>Corchorus olitorius genome sequencing.</title>
        <authorList>
            <person name="Alam M."/>
            <person name="Haque M.S."/>
            <person name="Islam M.S."/>
            <person name="Emdad E.M."/>
            <person name="Islam M.M."/>
            <person name="Ahmed B."/>
            <person name="Halim A."/>
            <person name="Hossen Q.M.M."/>
            <person name="Hossain M.Z."/>
            <person name="Ahmed R."/>
            <person name="Khan M.M."/>
            <person name="Islam R."/>
            <person name="Rashid M.M."/>
            <person name="Khan S.A."/>
            <person name="Rahman M.S."/>
            <person name="Alam M."/>
            <person name="Yahiya A.S."/>
            <person name="Khan M.S."/>
            <person name="Azam M.S."/>
            <person name="Haque T."/>
            <person name="Lashkar M.Z.H."/>
            <person name="Akhand A.I."/>
            <person name="Morshed G."/>
            <person name="Roy S."/>
            <person name="Uddin K.S."/>
            <person name="Rabeya T."/>
            <person name="Hossain A.S."/>
            <person name="Chowdhury A."/>
            <person name="Snigdha A.R."/>
            <person name="Mortoza M.S."/>
            <person name="Matin S.A."/>
            <person name="Hoque S.M.E."/>
            <person name="Islam M.K."/>
            <person name="Roy D.K."/>
            <person name="Haider R."/>
            <person name="Moosa M.M."/>
            <person name="Elias S.M."/>
            <person name="Hasan A.M."/>
            <person name="Jahan S."/>
            <person name="Shafiuddin M."/>
            <person name="Mahmood N."/>
            <person name="Shommy N.S."/>
        </authorList>
    </citation>
    <scope>NUCLEOTIDE SEQUENCE [LARGE SCALE GENOMIC DNA]</scope>
    <source>
        <strain evidence="3">cv. O-4</strain>
    </source>
</reference>
<feature type="compositionally biased region" description="Basic and acidic residues" evidence="1">
    <location>
        <begin position="100"/>
        <end position="115"/>
    </location>
</feature>
<evidence type="ECO:0000313" key="2">
    <source>
        <dbReference type="EMBL" id="OMO88456.1"/>
    </source>
</evidence>
<gene>
    <name evidence="2" type="ORF">COLO4_20248</name>
</gene>
<dbReference type="Proteomes" id="UP000187203">
    <property type="component" value="Unassembled WGS sequence"/>
</dbReference>